<dbReference type="EMBL" id="SLXK01000015">
    <property type="protein sequence ID" value="TCP28799.1"/>
    <property type="molecule type" value="Genomic_DNA"/>
</dbReference>
<dbReference type="AlphaFoldDB" id="A0A4R2P256"/>
<organism evidence="1 2">
    <name type="scientific">Scopulibacillus darangshiensis</name>
    <dbReference type="NCBI Taxonomy" id="442528"/>
    <lineage>
        <taxon>Bacteria</taxon>
        <taxon>Bacillati</taxon>
        <taxon>Bacillota</taxon>
        <taxon>Bacilli</taxon>
        <taxon>Bacillales</taxon>
        <taxon>Sporolactobacillaceae</taxon>
        <taxon>Scopulibacillus</taxon>
    </lineage>
</organism>
<name>A0A4R2P256_9BACL</name>
<gene>
    <name evidence="1" type="ORF">EV207_11525</name>
</gene>
<protein>
    <submittedName>
        <fullName evidence="1">Uncharacterized protein</fullName>
    </submittedName>
</protein>
<comment type="caution">
    <text evidence="1">The sequence shown here is derived from an EMBL/GenBank/DDBJ whole genome shotgun (WGS) entry which is preliminary data.</text>
</comment>
<reference evidence="1 2" key="1">
    <citation type="submission" date="2019-03" db="EMBL/GenBank/DDBJ databases">
        <title>Genomic Encyclopedia of Type Strains, Phase IV (KMG-IV): sequencing the most valuable type-strain genomes for metagenomic binning, comparative biology and taxonomic classification.</title>
        <authorList>
            <person name="Goeker M."/>
        </authorList>
    </citation>
    <scope>NUCLEOTIDE SEQUENCE [LARGE SCALE GENOMIC DNA]</scope>
    <source>
        <strain evidence="1 2">DSM 19377</strain>
    </source>
</reference>
<evidence type="ECO:0000313" key="1">
    <source>
        <dbReference type="EMBL" id="TCP28799.1"/>
    </source>
</evidence>
<accession>A0A4R2P256</accession>
<keyword evidence="2" id="KW-1185">Reference proteome</keyword>
<dbReference type="Proteomes" id="UP000295416">
    <property type="component" value="Unassembled WGS sequence"/>
</dbReference>
<evidence type="ECO:0000313" key="2">
    <source>
        <dbReference type="Proteomes" id="UP000295416"/>
    </source>
</evidence>
<dbReference type="RefSeq" id="WP_132746291.1">
    <property type="nucleotide sequence ID" value="NZ_SLXK01000015.1"/>
</dbReference>
<sequence>MEKGTYLVIVECIKKNEQELEKENIKWNNHICWFGTPEEQQEHFNKTGYLQKVIKSARQELAEG</sequence>
<proteinExistence type="predicted"/>